<proteinExistence type="predicted"/>
<dbReference type="SUPFAM" id="SSF52540">
    <property type="entry name" value="P-loop containing nucleoside triphosphate hydrolases"/>
    <property type="match status" value="1"/>
</dbReference>
<accession>A0A2W4THQ7</accession>
<dbReference type="Proteomes" id="UP000249354">
    <property type="component" value="Unassembled WGS sequence"/>
</dbReference>
<sequence length="199" mass="21570">MKLTTITSYKGGVSKSTTAIHLATFLSIHGSVLLVDCDKNRTAIAWSERGNLPFKVLAEKAAYKVLSDYDFAIIDTPANPDSNDLKELADASDLLILPTLPDVVSLDPMLQTAENLKGTNYRALISIVPPKPNTDGLKLKAELKAADFPVFEAMIRRSIGFSKAALAGKPVRDLTGGDRLAWQDYEKLGSEVLEALGHE</sequence>
<comment type="caution">
    <text evidence="2">The sequence shown here is derived from an EMBL/GenBank/DDBJ whole genome shotgun (WGS) entry which is preliminary data.</text>
</comment>
<dbReference type="Gene3D" id="3.40.50.300">
    <property type="entry name" value="P-loop containing nucleotide triphosphate hydrolases"/>
    <property type="match status" value="1"/>
</dbReference>
<dbReference type="PANTHER" id="PTHR13696">
    <property type="entry name" value="P-LOOP CONTAINING NUCLEOSIDE TRIPHOSPHATE HYDROLASE"/>
    <property type="match status" value="1"/>
</dbReference>
<dbReference type="AlphaFoldDB" id="A0A2W4THQ7"/>
<organism evidence="2 3">
    <name type="scientific">Leptolyngbya foveolarum</name>
    <dbReference type="NCBI Taxonomy" id="47253"/>
    <lineage>
        <taxon>Bacteria</taxon>
        <taxon>Bacillati</taxon>
        <taxon>Cyanobacteriota</taxon>
        <taxon>Cyanophyceae</taxon>
        <taxon>Leptolyngbyales</taxon>
        <taxon>Leptolyngbyaceae</taxon>
        <taxon>Leptolyngbya group</taxon>
        <taxon>Leptolyngbya</taxon>
    </lineage>
</organism>
<evidence type="ECO:0000313" key="3">
    <source>
        <dbReference type="Proteomes" id="UP000249354"/>
    </source>
</evidence>
<dbReference type="PANTHER" id="PTHR13696:SF96">
    <property type="entry name" value="COBQ_COBB_MIND_PARA NUCLEOTIDE BINDING DOMAIN-CONTAINING PROTEIN"/>
    <property type="match status" value="1"/>
</dbReference>
<dbReference type="Pfam" id="PF01656">
    <property type="entry name" value="CbiA"/>
    <property type="match status" value="1"/>
</dbReference>
<dbReference type="CDD" id="cd02042">
    <property type="entry name" value="ParAB_family"/>
    <property type="match status" value="1"/>
</dbReference>
<evidence type="ECO:0000259" key="1">
    <source>
        <dbReference type="Pfam" id="PF01656"/>
    </source>
</evidence>
<dbReference type="InterPro" id="IPR002586">
    <property type="entry name" value="CobQ/CobB/MinD/ParA_Nub-bd_dom"/>
</dbReference>
<name>A0A2W4THQ7_9CYAN</name>
<gene>
    <name evidence="2" type="ORF">DCF25_22060</name>
</gene>
<protein>
    <submittedName>
        <fullName evidence="2">Chromosome partitioning protein ParA</fullName>
    </submittedName>
</protein>
<evidence type="ECO:0000313" key="2">
    <source>
        <dbReference type="EMBL" id="PZO08706.1"/>
    </source>
</evidence>
<reference evidence="2 3" key="2">
    <citation type="submission" date="2018-06" db="EMBL/GenBank/DDBJ databases">
        <title>Metagenomic assembly of (sub)arctic Cyanobacteria and their associated microbiome from non-axenic cultures.</title>
        <authorList>
            <person name="Baurain D."/>
        </authorList>
    </citation>
    <scope>NUCLEOTIDE SEQUENCE [LARGE SCALE GENOMIC DNA]</scope>
    <source>
        <strain evidence="2">ULC129bin1</strain>
    </source>
</reference>
<dbReference type="InterPro" id="IPR050678">
    <property type="entry name" value="DNA_Partitioning_ATPase"/>
</dbReference>
<feature type="domain" description="CobQ/CobB/MinD/ParA nucleotide binding" evidence="1">
    <location>
        <begin position="5"/>
        <end position="171"/>
    </location>
</feature>
<dbReference type="InterPro" id="IPR027417">
    <property type="entry name" value="P-loop_NTPase"/>
</dbReference>
<reference evidence="3" key="1">
    <citation type="submission" date="2018-04" db="EMBL/GenBank/DDBJ databases">
        <authorList>
            <person name="Cornet L."/>
        </authorList>
    </citation>
    <scope>NUCLEOTIDE SEQUENCE [LARGE SCALE GENOMIC DNA]</scope>
</reference>
<dbReference type="EMBL" id="QBMC01000269">
    <property type="protein sequence ID" value="PZO08706.1"/>
    <property type="molecule type" value="Genomic_DNA"/>
</dbReference>